<evidence type="ECO:0000256" key="3">
    <source>
        <dbReference type="SAM" id="MobiDB-lite"/>
    </source>
</evidence>
<keyword evidence="2" id="KW-0808">Transferase</keyword>
<dbReference type="PANTHER" id="PTHR43542:SF1">
    <property type="entry name" value="METHYLTRANSFERASE"/>
    <property type="match status" value="1"/>
</dbReference>
<dbReference type="SUPFAM" id="SSF53335">
    <property type="entry name" value="S-adenosyl-L-methionine-dependent methyltransferases"/>
    <property type="match status" value="1"/>
</dbReference>
<dbReference type="InterPro" id="IPR004398">
    <property type="entry name" value="RNA_MeTrfase_RsmD"/>
</dbReference>
<dbReference type="RefSeq" id="WP_149498527.1">
    <property type="nucleotide sequence ID" value="NZ_CP141221.1"/>
</dbReference>
<evidence type="ECO:0000256" key="2">
    <source>
        <dbReference type="ARBA" id="ARBA00022679"/>
    </source>
</evidence>
<sequence length="236" mass="26130">MNRRRKNRITDPRSILGGDESAQGAANRPKKPQKRRPVKLRIIGGKMRGRTVVYHGAEFTRPMKDSVRENLFNILGMRVRGSDVIDLFAGTGAVTFESLSRGASSAIAIEKSRHAVNFLKTTAETLDVTDALRIIQSDTFRIAASLLGPPAADAPLSDTGRVVFFCPPYEMWESRNEELASLIRMAIDHSPPGSVIVAETDKHQDESLLPAVDWDHRVYGGTRISVYEPEMVCGLR</sequence>
<reference evidence="4 5" key="1">
    <citation type="submission" date="2023-06" db="EMBL/GenBank/DDBJ databases">
        <title>Roseiconus lacunae JC819 isolated from Gulf of Mannar region, Tamil Nadu.</title>
        <authorList>
            <person name="Pk S."/>
            <person name="Ch S."/>
            <person name="Ch V.R."/>
        </authorList>
    </citation>
    <scope>NUCLEOTIDE SEQUENCE [LARGE SCALE GENOMIC DNA]</scope>
    <source>
        <strain evidence="4 5">JC819</strain>
    </source>
</reference>
<dbReference type="CDD" id="cd02440">
    <property type="entry name" value="AdoMet_MTases"/>
    <property type="match status" value="1"/>
</dbReference>
<evidence type="ECO:0000313" key="5">
    <source>
        <dbReference type="Proteomes" id="UP001239462"/>
    </source>
</evidence>
<comment type="caution">
    <text evidence="4">The sequence shown here is derived from an EMBL/GenBank/DDBJ whole genome shotgun (WGS) entry which is preliminary data.</text>
</comment>
<organism evidence="4 5">
    <name type="scientific">Roseiconus lacunae</name>
    <dbReference type="NCBI Taxonomy" id="2605694"/>
    <lineage>
        <taxon>Bacteria</taxon>
        <taxon>Pseudomonadati</taxon>
        <taxon>Planctomycetota</taxon>
        <taxon>Planctomycetia</taxon>
        <taxon>Pirellulales</taxon>
        <taxon>Pirellulaceae</taxon>
        <taxon>Roseiconus</taxon>
    </lineage>
</organism>
<dbReference type="PANTHER" id="PTHR43542">
    <property type="entry name" value="METHYLTRANSFERASE"/>
    <property type="match status" value="1"/>
</dbReference>
<feature type="region of interest" description="Disordered" evidence="3">
    <location>
        <begin position="1"/>
        <end position="36"/>
    </location>
</feature>
<dbReference type="Proteomes" id="UP001239462">
    <property type="component" value="Unassembled WGS sequence"/>
</dbReference>
<dbReference type="GO" id="GO:0032259">
    <property type="term" value="P:methylation"/>
    <property type="evidence" value="ECO:0007669"/>
    <property type="project" value="UniProtKB-KW"/>
</dbReference>
<proteinExistence type="predicted"/>
<dbReference type="InterPro" id="IPR029063">
    <property type="entry name" value="SAM-dependent_MTases_sf"/>
</dbReference>
<dbReference type="GO" id="GO:0008168">
    <property type="term" value="F:methyltransferase activity"/>
    <property type="evidence" value="ECO:0007669"/>
    <property type="project" value="UniProtKB-KW"/>
</dbReference>
<evidence type="ECO:0000313" key="4">
    <source>
        <dbReference type="EMBL" id="MDM4014507.1"/>
    </source>
</evidence>
<dbReference type="PIRSF" id="PIRSF004553">
    <property type="entry name" value="CHP00095"/>
    <property type="match status" value="1"/>
</dbReference>
<keyword evidence="1 4" id="KW-0489">Methyltransferase</keyword>
<dbReference type="EMBL" id="JASZZN010000002">
    <property type="protein sequence ID" value="MDM4014507.1"/>
    <property type="molecule type" value="Genomic_DNA"/>
</dbReference>
<dbReference type="Gene3D" id="3.40.50.150">
    <property type="entry name" value="Vaccinia Virus protein VP39"/>
    <property type="match status" value="1"/>
</dbReference>
<protein>
    <submittedName>
        <fullName evidence="4">RsmD family RNA methyltransferase</fullName>
    </submittedName>
</protein>
<name>A0ABT7PDE6_9BACT</name>
<gene>
    <name evidence="4" type="ORF">QTN89_03620</name>
</gene>
<keyword evidence="5" id="KW-1185">Reference proteome</keyword>
<evidence type="ECO:0000256" key="1">
    <source>
        <dbReference type="ARBA" id="ARBA00022603"/>
    </source>
</evidence>
<accession>A0ABT7PDE6</accession>
<dbReference type="Pfam" id="PF03602">
    <property type="entry name" value="Cons_hypoth95"/>
    <property type="match status" value="1"/>
</dbReference>